<evidence type="ECO:0000313" key="1">
    <source>
        <dbReference type="EMBL" id="OKH14961.1"/>
    </source>
</evidence>
<dbReference type="EMBL" id="MRCA01000003">
    <property type="protein sequence ID" value="OKH14961.1"/>
    <property type="molecule type" value="Genomic_DNA"/>
</dbReference>
<proteinExistence type="predicted"/>
<dbReference type="Proteomes" id="UP000186391">
    <property type="component" value="Unassembled WGS sequence"/>
</dbReference>
<dbReference type="AlphaFoldDB" id="A0A1U7H1Y6"/>
<name>A0A1U7H1Y6_9CYAN</name>
<reference evidence="1 2" key="1">
    <citation type="submission" date="2016-11" db="EMBL/GenBank/DDBJ databases">
        <title>Draft Genome Sequences of Nine Cyanobacterial Strains from Diverse Habitats.</title>
        <authorList>
            <person name="Zhu T."/>
            <person name="Hou S."/>
            <person name="Lu X."/>
            <person name="Hess W.R."/>
        </authorList>
    </citation>
    <scope>NUCLEOTIDE SEQUENCE [LARGE SCALE GENOMIC DNA]</scope>
    <source>
        <strain evidence="1 2">NIES-592</strain>
    </source>
</reference>
<keyword evidence="2" id="KW-1185">Reference proteome</keyword>
<sequence length="70" mass="8172">MHLRDRTSRIKTADLLQFFIAFSFLHTQFFRDDNFQPHQQIRLVAFGITPAFAASRRIGISQTKLFSSNL</sequence>
<accession>A0A1U7H1Y6</accession>
<organism evidence="1 2">
    <name type="scientific">Fischerella major NIES-592</name>
    <dbReference type="NCBI Taxonomy" id="210994"/>
    <lineage>
        <taxon>Bacteria</taxon>
        <taxon>Bacillati</taxon>
        <taxon>Cyanobacteriota</taxon>
        <taxon>Cyanophyceae</taxon>
        <taxon>Nostocales</taxon>
        <taxon>Hapalosiphonaceae</taxon>
        <taxon>Fischerella</taxon>
    </lineage>
</organism>
<comment type="caution">
    <text evidence="1">The sequence shown here is derived from an EMBL/GenBank/DDBJ whole genome shotgun (WGS) entry which is preliminary data.</text>
</comment>
<evidence type="ECO:0000313" key="2">
    <source>
        <dbReference type="Proteomes" id="UP000186391"/>
    </source>
</evidence>
<protein>
    <submittedName>
        <fullName evidence="1">Uncharacterized protein</fullName>
    </submittedName>
</protein>
<gene>
    <name evidence="1" type="ORF">NIES592_08795</name>
</gene>